<keyword evidence="1" id="KW-0732">Signal</keyword>
<evidence type="ECO:0000313" key="2">
    <source>
        <dbReference type="EMBL" id="KAG5261850.1"/>
    </source>
</evidence>
<reference evidence="2" key="1">
    <citation type="submission" date="2020-10" db="EMBL/GenBank/DDBJ databases">
        <title>Chromosome-scale genome assembly of the Allis shad, Alosa alosa.</title>
        <authorList>
            <person name="Margot Z."/>
            <person name="Christophe K."/>
            <person name="Cabau C."/>
            <person name="Louis A."/>
            <person name="Berthelot C."/>
            <person name="Parey E."/>
            <person name="Roest Crollius H."/>
            <person name="Montfort J."/>
            <person name="Robinson-Rechavi M."/>
            <person name="Bucao C."/>
            <person name="Bouchez O."/>
            <person name="Gislard M."/>
            <person name="Lluch J."/>
            <person name="Milhes M."/>
            <person name="Lampietro C."/>
            <person name="Lopez Roques C."/>
            <person name="Donnadieu C."/>
            <person name="Braasch I."/>
            <person name="Desvignes T."/>
            <person name="Postlethwait J."/>
            <person name="Bobe J."/>
            <person name="Guiguen Y."/>
        </authorList>
    </citation>
    <scope>NUCLEOTIDE SEQUENCE</scope>
    <source>
        <strain evidence="2">M-15738</strain>
        <tissue evidence="2">Blood</tissue>
    </source>
</reference>
<evidence type="ECO:0000256" key="1">
    <source>
        <dbReference type="SAM" id="SignalP"/>
    </source>
</evidence>
<protein>
    <submittedName>
        <fullName evidence="2">Uncharacterized protein</fullName>
    </submittedName>
</protein>
<proteinExistence type="predicted"/>
<dbReference type="Proteomes" id="UP000823561">
    <property type="component" value="Chromosome 23"/>
</dbReference>
<feature type="signal peptide" evidence="1">
    <location>
        <begin position="1"/>
        <end position="25"/>
    </location>
</feature>
<comment type="caution">
    <text evidence="2">The sequence shown here is derived from an EMBL/GenBank/DDBJ whole genome shotgun (WGS) entry which is preliminary data.</text>
</comment>
<name>A0AAV6FH81_9TELE</name>
<keyword evidence="3" id="KW-1185">Reference proteome</keyword>
<feature type="chain" id="PRO_5043641489" evidence="1">
    <location>
        <begin position="26"/>
        <end position="208"/>
    </location>
</feature>
<dbReference type="AlphaFoldDB" id="A0AAV6FH81"/>
<evidence type="ECO:0000313" key="3">
    <source>
        <dbReference type="Proteomes" id="UP000823561"/>
    </source>
</evidence>
<sequence>MRGTLQRGLLVALLLLATVVSWGRAATALTPNCVPRELCMDTDALQKLAQTVVHNISSAHNWRILLNMNQFMQIRRWRNLHGCVMFRVVSFYERVLREKLGLKENEDVGDHRGPLVDLMGLMQHLDDCVRVDEGKCERLGEKAEKMPLIELSSTKKRTPKQWAILQIQHLNEAIKKISEEDTINKALDELKLLHNYIRGRGVRKWSDD</sequence>
<accession>A0AAV6FH81</accession>
<gene>
    <name evidence="2" type="ORF">AALO_G00289270</name>
</gene>
<organism evidence="2 3">
    <name type="scientific">Alosa alosa</name>
    <name type="common">allis shad</name>
    <dbReference type="NCBI Taxonomy" id="278164"/>
    <lineage>
        <taxon>Eukaryota</taxon>
        <taxon>Metazoa</taxon>
        <taxon>Chordata</taxon>
        <taxon>Craniata</taxon>
        <taxon>Vertebrata</taxon>
        <taxon>Euteleostomi</taxon>
        <taxon>Actinopterygii</taxon>
        <taxon>Neopterygii</taxon>
        <taxon>Teleostei</taxon>
        <taxon>Clupei</taxon>
        <taxon>Clupeiformes</taxon>
        <taxon>Clupeoidei</taxon>
        <taxon>Clupeidae</taxon>
        <taxon>Alosa</taxon>
    </lineage>
</organism>
<dbReference type="EMBL" id="JADWDJ010000023">
    <property type="protein sequence ID" value="KAG5261850.1"/>
    <property type="molecule type" value="Genomic_DNA"/>
</dbReference>